<evidence type="ECO:0000256" key="2">
    <source>
        <dbReference type="ARBA" id="ARBA00022692"/>
    </source>
</evidence>
<evidence type="ECO:0000313" key="7">
    <source>
        <dbReference type="EMBL" id="GAJ16511.1"/>
    </source>
</evidence>
<evidence type="ECO:0000259" key="6">
    <source>
        <dbReference type="Pfam" id="PF01694"/>
    </source>
</evidence>
<gene>
    <name evidence="7" type="ORF">S12H4_63170</name>
</gene>
<feature type="non-terminal residue" evidence="7">
    <location>
        <position position="1"/>
    </location>
</feature>
<dbReference type="SUPFAM" id="SSF144091">
    <property type="entry name" value="Rhomboid-like"/>
    <property type="match status" value="1"/>
</dbReference>
<dbReference type="InterPro" id="IPR022764">
    <property type="entry name" value="Peptidase_S54_rhomboid_dom"/>
</dbReference>
<proteinExistence type="predicted"/>
<comment type="caution">
    <text evidence="7">The sequence shown here is derived from an EMBL/GenBank/DDBJ whole genome shotgun (WGS) entry which is preliminary data.</text>
</comment>
<feature type="non-terminal residue" evidence="7">
    <location>
        <position position="53"/>
    </location>
</feature>
<name>X1VL79_9ZZZZ</name>
<protein>
    <recommendedName>
        <fullName evidence="6">Peptidase S54 rhomboid domain-containing protein</fullName>
    </recommendedName>
</protein>
<accession>X1VL79</accession>
<keyword evidence="4 5" id="KW-0472">Membrane</keyword>
<dbReference type="EMBL" id="BARW01042794">
    <property type="protein sequence ID" value="GAJ16511.1"/>
    <property type="molecule type" value="Genomic_DNA"/>
</dbReference>
<keyword evidence="3 5" id="KW-1133">Transmembrane helix</keyword>
<dbReference type="GO" id="GO:0004252">
    <property type="term" value="F:serine-type endopeptidase activity"/>
    <property type="evidence" value="ECO:0007669"/>
    <property type="project" value="InterPro"/>
</dbReference>
<sequence>GGMMERVIGKKRFLWFYLISGLLAGLLFVFLSYFFGNTELGARIFGGPLVSAV</sequence>
<reference evidence="7" key="1">
    <citation type="journal article" date="2014" name="Front. Microbiol.">
        <title>High frequency of phylogenetically diverse reductive dehalogenase-homologous genes in deep subseafloor sedimentary metagenomes.</title>
        <authorList>
            <person name="Kawai M."/>
            <person name="Futagami T."/>
            <person name="Toyoda A."/>
            <person name="Takaki Y."/>
            <person name="Nishi S."/>
            <person name="Hori S."/>
            <person name="Arai W."/>
            <person name="Tsubouchi T."/>
            <person name="Morono Y."/>
            <person name="Uchiyama I."/>
            <person name="Ito T."/>
            <person name="Fujiyama A."/>
            <person name="Inagaki F."/>
            <person name="Takami H."/>
        </authorList>
    </citation>
    <scope>NUCLEOTIDE SEQUENCE</scope>
    <source>
        <strain evidence="7">Expedition CK06-06</strain>
    </source>
</reference>
<dbReference type="Pfam" id="PF01694">
    <property type="entry name" value="Rhomboid"/>
    <property type="match status" value="1"/>
</dbReference>
<dbReference type="InterPro" id="IPR035952">
    <property type="entry name" value="Rhomboid-like_sf"/>
</dbReference>
<dbReference type="Gene3D" id="1.20.1540.10">
    <property type="entry name" value="Rhomboid-like"/>
    <property type="match status" value="1"/>
</dbReference>
<evidence type="ECO:0000256" key="5">
    <source>
        <dbReference type="SAM" id="Phobius"/>
    </source>
</evidence>
<evidence type="ECO:0000256" key="1">
    <source>
        <dbReference type="ARBA" id="ARBA00004141"/>
    </source>
</evidence>
<comment type="subcellular location">
    <subcellularLocation>
        <location evidence="1">Membrane</location>
        <topology evidence="1">Multi-pass membrane protein</topology>
    </subcellularLocation>
</comment>
<dbReference type="GO" id="GO:0016020">
    <property type="term" value="C:membrane"/>
    <property type="evidence" value="ECO:0007669"/>
    <property type="project" value="UniProtKB-SubCell"/>
</dbReference>
<dbReference type="AlphaFoldDB" id="X1VL79"/>
<organism evidence="7">
    <name type="scientific">marine sediment metagenome</name>
    <dbReference type="NCBI Taxonomy" id="412755"/>
    <lineage>
        <taxon>unclassified sequences</taxon>
        <taxon>metagenomes</taxon>
        <taxon>ecological metagenomes</taxon>
    </lineage>
</organism>
<keyword evidence="2 5" id="KW-0812">Transmembrane</keyword>
<evidence type="ECO:0000256" key="4">
    <source>
        <dbReference type="ARBA" id="ARBA00023136"/>
    </source>
</evidence>
<feature type="transmembrane region" description="Helical" evidence="5">
    <location>
        <begin position="12"/>
        <end position="35"/>
    </location>
</feature>
<evidence type="ECO:0000256" key="3">
    <source>
        <dbReference type="ARBA" id="ARBA00022989"/>
    </source>
</evidence>
<feature type="domain" description="Peptidase S54 rhomboid" evidence="6">
    <location>
        <begin position="1"/>
        <end position="33"/>
    </location>
</feature>